<reference evidence="1 2" key="1">
    <citation type="journal article" date="2018" name="Nat. Ecol. Evol.">
        <title>Pezizomycetes genomes reveal the molecular basis of ectomycorrhizal truffle lifestyle.</title>
        <authorList>
            <person name="Murat C."/>
            <person name="Payen T."/>
            <person name="Noel B."/>
            <person name="Kuo A."/>
            <person name="Morin E."/>
            <person name="Chen J."/>
            <person name="Kohler A."/>
            <person name="Krizsan K."/>
            <person name="Balestrini R."/>
            <person name="Da Silva C."/>
            <person name="Montanini B."/>
            <person name="Hainaut M."/>
            <person name="Levati E."/>
            <person name="Barry K.W."/>
            <person name="Belfiori B."/>
            <person name="Cichocki N."/>
            <person name="Clum A."/>
            <person name="Dockter R.B."/>
            <person name="Fauchery L."/>
            <person name="Guy J."/>
            <person name="Iotti M."/>
            <person name="Le Tacon F."/>
            <person name="Lindquist E.A."/>
            <person name="Lipzen A."/>
            <person name="Malagnac F."/>
            <person name="Mello A."/>
            <person name="Molinier V."/>
            <person name="Miyauchi S."/>
            <person name="Poulain J."/>
            <person name="Riccioni C."/>
            <person name="Rubini A."/>
            <person name="Sitrit Y."/>
            <person name="Splivallo R."/>
            <person name="Traeger S."/>
            <person name="Wang M."/>
            <person name="Zifcakova L."/>
            <person name="Wipf D."/>
            <person name="Zambonelli A."/>
            <person name="Paolocci F."/>
            <person name="Nowrousian M."/>
            <person name="Ottonello S."/>
            <person name="Baldrian P."/>
            <person name="Spatafora J.W."/>
            <person name="Henrissat B."/>
            <person name="Nagy L.G."/>
            <person name="Aury J.M."/>
            <person name="Wincker P."/>
            <person name="Grigoriev I.V."/>
            <person name="Bonfante P."/>
            <person name="Martin F.M."/>
        </authorList>
    </citation>
    <scope>NUCLEOTIDE SEQUENCE [LARGE SCALE GENOMIC DNA]</scope>
    <source>
        <strain evidence="1 2">120613-1</strain>
    </source>
</reference>
<protein>
    <submittedName>
        <fullName evidence="1">Uncharacterized protein</fullName>
    </submittedName>
</protein>
<organism evidence="1 2">
    <name type="scientific">Choiromyces venosus 120613-1</name>
    <dbReference type="NCBI Taxonomy" id="1336337"/>
    <lineage>
        <taxon>Eukaryota</taxon>
        <taxon>Fungi</taxon>
        <taxon>Dikarya</taxon>
        <taxon>Ascomycota</taxon>
        <taxon>Pezizomycotina</taxon>
        <taxon>Pezizomycetes</taxon>
        <taxon>Pezizales</taxon>
        <taxon>Tuberaceae</taxon>
        <taxon>Choiromyces</taxon>
    </lineage>
</organism>
<accession>A0A3N4JFC7</accession>
<gene>
    <name evidence="1" type="ORF">L873DRAFT_1810473</name>
</gene>
<evidence type="ECO:0000313" key="2">
    <source>
        <dbReference type="Proteomes" id="UP000276215"/>
    </source>
</evidence>
<dbReference type="AlphaFoldDB" id="A0A3N4JFC7"/>
<dbReference type="Proteomes" id="UP000276215">
    <property type="component" value="Unassembled WGS sequence"/>
</dbReference>
<dbReference type="EMBL" id="ML120409">
    <property type="protein sequence ID" value="RPA96972.1"/>
    <property type="molecule type" value="Genomic_DNA"/>
</dbReference>
<sequence>MYSTCGNLCFPCFIKSPPSHNLALSGTLTTAIPYHLRHSSEYPPIRQEVERMRTVVTARISAPKEAEAERNPKIDLLFSYISRLHL</sequence>
<name>A0A3N4JFC7_9PEZI</name>
<evidence type="ECO:0000313" key="1">
    <source>
        <dbReference type="EMBL" id="RPA96972.1"/>
    </source>
</evidence>
<proteinExistence type="predicted"/>
<keyword evidence="2" id="KW-1185">Reference proteome</keyword>